<gene>
    <name evidence="2" type="ORF">HRJ53_15410</name>
</gene>
<keyword evidence="3" id="KW-1185">Reference proteome</keyword>
<name>A0A7V8NS72_9BACT</name>
<feature type="non-terminal residue" evidence="2">
    <location>
        <position position="380"/>
    </location>
</feature>
<proteinExistence type="predicted"/>
<evidence type="ECO:0000313" key="2">
    <source>
        <dbReference type="EMBL" id="MBA0086367.1"/>
    </source>
</evidence>
<sequence length="380" mass="42540">MLTNRPVSFHLYSSTIRHDAHGGIADLDPEEVHRHAPLVTLLRYGKKLQQMELAVRLSVSFTEVGTLELWCESVSSPHRWRLQFELRREASATNQRGDTVQPVSTANRPGSTSISEKTQEAAVRLIRRAFTRSGAGENVPVNPASMVGELESVTALKRESWPIATTRAFCDVLLEVADGRKLSPRHEVRWLNLFGYCLRPGFGDPLDSSRMIQARRIYQAGLAFPRELQCQVDWLVLWRRIGGGLSSAHHQELRNYLGDLGIGRKKPGARLNSQLEHDGWRLLASLEHLSGATRAALGSELLRKLRKEPSDSGWLWSLGRFGVRIPLYGSLSCLIAAETAADWITALLDLRELTHETASAVVQLGRRVDHRTRDVSQDVV</sequence>
<dbReference type="AlphaFoldDB" id="A0A7V8NS72"/>
<dbReference type="EMBL" id="JACDQQ010001477">
    <property type="protein sequence ID" value="MBA0086367.1"/>
    <property type="molecule type" value="Genomic_DNA"/>
</dbReference>
<dbReference type="Proteomes" id="UP000567293">
    <property type="component" value="Unassembled WGS sequence"/>
</dbReference>
<organism evidence="2 3">
    <name type="scientific">Candidatus Acidiferrum panamense</name>
    <dbReference type="NCBI Taxonomy" id="2741543"/>
    <lineage>
        <taxon>Bacteria</taxon>
        <taxon>Pseudomonadati</taxon>
        <taxon>Acidobacteriota</taxon>
        <taxon>Terriglobia</taxon>
        <taxon>Candidatus Acidiferrales</taxon>
        <taxon>Candidatus Acidiferrum</taxon>
    </lineage>
</organism>
<dbReference type="InterPro" id="IPR021030">
    <property type="entry name" value="DUF3731"/>
</dbReference>
<evidence type="ECO:0000313" key="3">
    <source>
        <dbReference type="Proteomes" id="UP000567293"/>
    </source>
</evidence>
<dbReference type="Pfam" id="PF12531">
    <property type="entry name" value="DUF3731"/>
    <property type="match status" value="1"/>
</dbReference>
<reference evidence="2" key="1">
    <citation type="submission" date="2020-06" db="EMBL/GenBank/DDBJ databases">
        <title>Legume-microbial interactions unlock mineral nutrients during tropical forest succession.</title>
        <authorList>
            <person name="Epihov D.Z."/>
        </authorList>
    </citation>
    <scope>NUCLEOTIDE SEQUENCE [LARGE SCALE GENOMIC DNA]</scope>
    <source>
        <strain evidence="2">Pan2503</strain>
    </source>
</reference>
<evidence type="ECO:0000256" key="1">
    <source>
        <dbReference type="SAM" id="MobiDB-lite"/>
    </source>
</evidence>
<accession>A0A7V8NS72</accession>
<protein>
    <submittedName>
        <fullName evidence="2">Uncharacterized protein</fullName>
    </submittedName>
</protein>
<feature type="compositionally biased region" description="Polar residues" evidence="1">
    <location>
        <begin position="91"/>
        <end position="116"/>
    </location>
</feature>
<feature type="region of interest" description="Disordered" evidence="1">
    <location>
        <begin position="91"/>
        <end position="117"/>
    </location>
</feature>
<comment type="caution">
    <text evidence="2">The sequence shown here is derived from an EMBL/GenBank/DDBJ whole genome shotgun (WGS) entry which is preliminary data.</text>
</comment>